<dbReference type="EMBL" id="QAYG01000001">
    <property type="protein sequence ID" value="PTW62864.1"/>
    <property type="molecule type" value="Genomic_DNA"/>
</dbReference>
<evidence type="ECO:0000256" key="2">
    <source>
        <dbReference type="ARBA" id="ARBA00005417"/>
    </source>
</evidence>
<dbReference type="AlphaFoldDB" id="A0A2T5VGH7"/>
<evidence type="ECO:0000313" key="14">
    <source>
        <dbReference type="Proteomes" id="UP000244081"/>
    </source>
</evidence>
<organism evidence="13 14">
    <name type="scientific">Breoghania corrubedonensis</name>
    <dbReference type="NCBI Taxonomy" id="665038"/>
    <lineage>
        <taxon>Bacteria</taxon>
        <taxon>Pseudomonadati</taxon>
        <taxon>Pseudomonadota</taxon>
        <taxon>Alphaproteobacteria</taxon>
        <taxon>Hyphomicrobiales</taxon>
        <taxon>Stappiaceae</taxon>
        <taxon>Breoghania</taxon>
    </lineage>
</organism>
<keyword evidence="8 13" id="KW-0067">ATP-binding</keyword>
<comment type="similarity">
    <text evidence="2">Belongs to the ABC transporter superfamily.</text>
</comment>
<keyword evidence="6" id="KW-0677">Repeat</keyword>
<evidence type="ECO:0000256" key="5">
    <source>
        <dbReference type="ARBA" id="ARBA00022597"/>
    </source>
</evidence>
<dbReference type="InterPro" id="IPR050107">
    <property type="entry name" value="ABC_carbohydrate_import_ATPase"/>
</dbReference>
<dbReference type="RefSeq" id="WP_245926652.1">
    <property type="nucleotide sequence ID" value="NZ_QAYG01000001.1"/>
</dbReference>
<dbReference type="SMART" id="SM00382">
    <property type="entry name" value="AAA"/>
    <property type="match status" value="2"/>
</dbReference>
<dbReference type="InterPro" id="IPR027417">
    <property type="entry name" value="P-loop_NTPase"/>
</dbReference>
<dbReference type="PANTHER" id="PTHR43790">
    <property type="entry name" value="CARBOHYDRATE TRANSPORT ATP-BINDING PROTEIN MG119-RELATED"/>
    <property type="match status" value="1"/>
</dbReference>
<evidence type="ECO:0000256" key="6">
    <source>
        <dbReference type="ARBA" id="ARBA00022737"/>
    </source>
</evidence>
<evidence type="ECO:0000256" key="7">
    <source>
        <dbReference type="ARBA" id="ARBA00022741"/>
    </source>
</evidence>
<protein>
    <submittedName>
        <fullName evidence="13">Monosaccharide ABC transporter ATP-binding protein (CUT2 family)</fullName>
    </submittedName>
</protein>
<evidence type="ECO:0000313" key="13">
    <source>
        <dbReference type="EMBL" id="PTW62864.1"/>
    </source>
</evidence>
<keyword evidence="9" id="KW-1278">Translocase</keyword>
<keyword evidence="7" id="KW-0547">Nucleotide-binding</keyword>
<sequence>MNTNAETGSGVDPRARDPEIPQPADMPPLVETVGLTRDYPGIRALDNVSLDLRAGEVHILFGENGAGKSTLISMLAGANQPTSGEIRFNGRHVALNSVHEARALGISAVFQEFSLIPQMTVAENLFLGAEHTRLGLLRAKEQRAKAQEILSGLDFHIDPDRTVDHLTRAEQQMVEIAKAFRSDLAVLILDEPTASLTNHETDQLFKVIETLKQRRVAILYITHRMAEIREIGDRITVLRDGRHIDTVDAGTTSEDDLVRLMTGRVVGQIFPEITFTPGETVLQVDDLRTGDGGVDGVSLTARRGEIVGIAGLVGSGKSRFGQACFGATDLASGTIAFKGEQVAGASTRAMLDKGMLYLPADRHTDGLMLMRSARENITLAALDAAPIRRSLFLDRKAENTLADGLAERLNLSPRRLERLAEHFSGGNQQKLMLARSLTRDFDLIIFDEPTVGVDVGTRAAIYRFIAELCANGAAIILISSDLPEILHLTNRAYVFYRGRIQAELEGEAITEANVLSHFFEKEAA</sequence>
<accession>A0A2T5VGH7</accession>
<dbReference type="InterPro" id="IPR003593">
    <property type="entry name" value="AAA+_ATPase"/>
</dbReference>
<dbReference type="SUPFAM" id="SSF52540">
    <property type="entry name" value="P-loop containing nucleoside triphosphate hydrolases"/>
    <property type="match status" value="2"/>
</dbReference>
<feature type="domain" description="ABC transporter" evidence="12">
    <location>
        <begin position="30"/>
        <end position="265"/>
    </location>
</feature>
<comment type="caution">
    <text evidence="13">The sequence shown here is derived from an EMBL/GenBank/DDBJ whole genome shotgun (WGS) entry which is preliminary data.</text>
</comment>
<keyword evidence="5" id="KW-0762">Sugar transport</keyword>
<name>A0A2T5VGH7_9HYPH</name>
<feature type="domain" description="ABC transporter" evidence="12">
    <location>
        <begin position="276"/>
        <end position="522"/>
    </location>
</feature>
<dbReference type="GO" id="GO:0005886">
    <property type="term" value="C:plasma membrane"/>
    <property type="evidence" value="ECO:0007669"/>
    <property type="project" value="UniProtKB-SubCell"/>
</dbReference>
<evidence type="ECO:0000256" key="8">
    <source>
        <dbReference type="ARBA" id="ARBA00022840"/>
    </source>
</evidence>
<dbReference type="PROSITE" id="PS00211">
    <property type="entry name" value="ABC_TRANSPORTER_1"/>
    <property type="match status" value="1"/>
</dbReference>
<reference evidence="13 14" key="1">
    <citation type="submission" date="2018-04" db="EMBL/GenBank/DDBJ databases">
        <title>Genomic Encyclopedia of Archaeal and Bacterial Type Strains, Phase II (KMG-II): from individual species to whole genera.</title>
        <authorList>
            <person name="Goeker M."/>
        </authorList>
    </citation>
    <scope>NUCLEOTIDE SEQUENCE [LARGE SCALE GENOMIC DNA]</scope>
    <source>
        <strain evidence="13 14">DSM 23382</strain>
    </source>
</reference>
<evidence type="ECO:0000256" key="9">
    <source>
        <dbReference type="ARBA" id="ARBA00022967"/>
    </source>
</evidence>
<dbReference type="GO" id="GO:0005524">
    <property type="term" value="F:ATP binding"/>
    <property type="evidence" value="ECO:0007669"/>
    <property type="project" value="UniProtKB-KW"/>
</dbReference>
<feature type="region of interest" description="Disordered" evidence="11">
    <location>
        <begin position="1"/>
        <end position="29"/>
    </location>
</feature>
<dbReference type="CDD" id="cd03215">
    <property type="entry name" value="ABC_Carb_Monos_II"/>
    <property type="match status" value="1"/>
</dbReference>
<dbReference type="InterPro" id="IPR003439">
    <property type="entry name" value="ABC_transporter-like_ATP-bd"/>
</dbReference>
<dbReference type="PROSITE" id="PS50893">
    <property type="entry name" value="ABC_TRANSPORTER_2"/>
    <property type="match status" value="2"/>
</dbReference>
<dbReference type="GO" id="GO:0016887">
    <property type="term" value="F:ATP hydrolysis activity"/>
    <property type="evidence" value="ECO:0007669"/>
    <property type="project" value="InterPro"/>
</dbReference>
<comment type="subcellular location">
    <subcellularLocation>
        <location evidence="1">Cell membrane</location>
        <topology evidence="1">Peripheral membrane protein</topology>
    </subcellularLocation>
</comment>
<dbReference type="PANTHER" id="PTHR43790:SF9">
    <property type="entry name" value="GALACTOFURANOSE TRANSPORTER ATP-BINDING PROTEIN YTFR"/>
    <property type="match status" value="1"/>
</dbReference>
<evidence type="ECO:0000256" key="4">
    <source>
        <dbReference type="ARBA" id="ARBA00022475"/>
    </source>
</evidence>
<evidence type="ECO:0000256" key="11">
    <source>
        <dbReference type="SAM" id="MobiDB-lite"/>
    </source>
</evidence>
<keyword evidence="10" id="KW-0472">Membrane</keyword>
<dbReference type="CDD" id="cd03216">
    <property type="entry name" value="ABC_Carb_Monos_I"/>
    <property type="match status" value="1"/>
</dbReference>
<keyword evidence="3" id="KW-0813">Transport</keyword>
<evidence type="ECO:0000256" key="10">
    <source>
        <dbReference type="ARBA" id="ARBA00023136"/>
    </source>
</evidence>
<dbReference type="Proteomes" id="UP000244081">
    <property type="component" value="Unassembled WGS sequence"/>
</dbReference>
<gene>
    <name evidence="13" type="ORF">C8N35_101912</name>
</gene>
<evidence type="ECO:0000259" key="12">
    <source>
        <dbReference type="PROSITE" id="PS50893"/>
    </source>
</evidence>
<keyword evidence="4" id="KW-1003">Cell membrane</keyword>
<evidence type="ECO:0000256" key="3">
    <source>
        <dbReference type="ARBA" id="ARBA00022448"/>
    </source>
</evidence>
<keyword evidence="14" id="KW-1185">Reference proteome</keyword>
<dbReference type="Pfam" id="PF00005">
    <property type="entry name" value="ABC_tran"/>
    <property type="match status" value="2"/>
</dbReference>
<evidence type="ECO:0000256" key="1">
    <source>
        <dbReference type="ARBA" id="ARBA00004202"/>
    </source>
</evidence>
<proteinExistence type="inferred from homology"/>
<dbReference type="Gene3D" id="3.40.50.300">
    <property type="entry name" value="P-loop containing nucleotide triphosphate hydrolases"/>
    <property type="match status" value="2"/>
</dbReference>
<dbReference type="InterPro" id="IPR017871">
    <property type="entry name" value="ABC_transporter-like_CS"/>
</dbReference>
<dbReference type="FunFam" id="3.40.50.300:FF:000127">
    <property type="entry name" value="Ribose import ATP-binding protein RbsA"/>
    <property type="match status" value="1"/>
</dbReference>